<evidence type="ECO:0000256" key="3">
    <source>
        <dbReference type="ARBA" id="ARBA00022679"/>
    </source>
</evidence>
<dbReference type="PANTHER" id="PTHR42878">
    <property type="entry name" value="TWO-COMPONENT HISTIDINE KINASE"/>
    <property type="match status" value="1"/>
</dbReference>
<dbReference type="RefSeq" id="WP_286354208.1">
    <property type="nucleotide sequence ID" value="NZ_AP027079.1"/>
</dbReference>
<evidence type="ECO:0000313" key="7">
    <source>
        <dbReference type="Proteomes" id="UP001242010"/>
    </source>
</evidence>
<dbReference type="InterPro" id="IPR036890">
    <property type="entry name" value="HATPase_C_sf"/>
</dbReference>
<name>A0ABN6V3L8_9BACT</name>
<dbReference type="InterPro" id="IPR005467">
    <property type="entry name" value="His_kinase_dom"/>
</dbReference>
<protein>
    <recommendedName>
        <fullName evidence="2">histidine kinase</fullName>
        <ecNumber evidence="2">2.7.13.3</ecNumber>
    </recommendedName>
</protein>
<dbReference type="SUPFAM" id="SSF55874">
    <property type="entry name" value="ATPase domain of HSP90 chaperone/DNA topoisomerase II/histidine kinase"/>
    <property type="match status" value="1"/>
</dbReference>
<evidence type="ECO:0000256" key="1">
    <source>
        <dbReference type="ARBA" id="ARBA00000085"/>
    </source>
</evidence>
<evidence type="ECO:0000256" key="4">
    <source>
        <dbReference type="ARBA" id="ARBA00022777"/>
    </source>
</evidence>
<dbReference type="InterPro" id="IPR050351">
    <property type="entry name" value="BphY/WalK/GraS-like"/>
</dbReference>
<dbReference type="Gene3D" id="3.30.450.20">
    <property type="entry name" value="PAS domain"/>
    <property type="match status" value="1"/>
</dbReference>
<accession>A0ABN6V3L8</accession>
<keyword evidence="4 6" id="KW-0418">Kinase</keyword>
<dbReference type="PROSITE" id="PS50109">
    <property type="entry name" value="HIS_KIN"/>
    <property type="match status" value="1"/>
</dbReference>
<organism evidence="6 7">
    <name type="scientific">Geothrix oryzae</name>
    <dbReference type="NCBI Taxonomy" id="2927975"/>
    <lineage>
        <taxon>Bacteria</taxon>
        <taxon>Pseudomonadati</taxon>
        <taxon>Acidobacteriota</taxon>
        <taxon>Holophagae</taxon>
        <taxon>Holophagales</taxon>
        <taxon>Holophagaceae</taxon>
        <taxon>Geothrix</taxon>
    </lineage>
</organism>
<dbReference type="Proteomes" id="UP001242010">
    <property type="component" value="Chromosome"/>
</dbReference>
<keyword evidence="3" id="KW-0808">Transferase</keyword>
<dbReference type="Gene3D" id="3.30.565.10">
    <property type="entry name" value="Histidine kinase-like ATPase, C-terminal domain"/>
    <property type="match status" value="1"/>
</dbReference>
<evidence type="ECO:0000313" key="6">
    <source>
        <dbReference type="EMBL" id="BDU70489.1"/>
    </source>
</evidence>
<dbReference type="Pfam" id="PF02518">
    <property type="entry name" value="HATPase_c"/>
    <property type="match status" value="1"/>
</dbReference>
<dbReference type="GO" id="GO:0016301">
    <property type="term" value="F:kinase activity"/>
    <property type="evidence" value="ECO:0007669"/>
    <property type="project" value="UniProtKB-KW"/>
</dbReference>
<dbReference type="EC" id="2.7.13.3" evidence="2"/>
<reference evidence="7" key="1">
    <citation type="journal article" date="2023" name="Int. J. Syst. Evol. Microbiol.">
        <title>Mesoterricola silvestris gen. nov., sp. nov., Mesoterricola sediminis sp. nov., Geothrix oryzae sp. nov., Geothrix edaphica sp. nov., Geothrix rubra sp. nov., and Geothrix limicola sp. nov., six novel members of Acidobacteriota isolated from soils.</title>
        <authorList>
            <person name="Itoh H."/>
            <person name="Sugisawa Y."/>
            <person name="Mise K."/>
            <person name="Xu Z."/>
            <person name="Kuniyasu M."/>
            <person name="Ushijima N."/>
            <person name="Kawano K."/>
            <person name="Kobayashi E."/>
            <person name="Shiratori Y."/>
            <person name="Masuda Y."/>
            <person name="Senoo K."/>
        </authorList>
    </citation>
    <scope>NUCLEOTIDE SEQUENCE [LARGE SCALE GENOMIC DNA]</scope>
    <source>
        <strain evidence="7">Red222</strain>
    </source>
</reference>
<evidence type="ECO:0000259" key="5">
    <source>
        <dbReference type="PROSITE" id="PS50109"/>
    </source>
</evidence>
<dbReference type="EMBL" id="AP027079">
    <property type="protein sequence ID" value="BDU70489.1"/>
    <property type="molecule type" value="Genomic_DNA"/>
</dbReference>
<keyword evidence="7" id="KW-1185">Reference proteome</keyword>
<comment type="catalytic activity">
    <reaction evidence="1">
        <text>ATP + protein L-histidine = ADP + protein N-phospho-L-histidine.</text>
        <dbReference type="EC" id="2.7.13.3"/>
    </reaction>
</comment>
<dbReference type="InterPro" id="IPR003594">
    <property type="entry name" value="HATPase_dom"/>
</dbReference>
<proteinExistence type="predicted"/>
<evidence type="ECO:0000256" key="2">
    <source>
        <dbReference type="ARBA" id="ARBA00012438"/>
    </source>
</evidence>
<gene>
    <name evidence="6" type="ORF">GETHOR_25900</name>
</gene>
<dbReference type="SMART" id="SM00387">
    <property type="entry name" value="HATPase_c"/>
    <property type="match status" value="1"/>
</dbReference>
<feature type="domain" description="Histidine kinase" evidence="5">
    <location>
        <begin position="156"/>
        <end position="362"/>
    </location>
</feature>
<dbReference type="PANTHER" id="PTHR42878:SF14">
    <property type="entry name" value="OSMOLARITY TWO-COMPONENT SYSTEM PROTEIN SSK1"/>
    <property type="match status" value="1"/>
</dbReference>
<sequence length="362" mass="39417">MPLELRDQATFCLDDPLVHAMLEAVDSYAVVLNAQRQILAANPLLLEGIVKENPGDFLGLRVGEAFHCVHRAEGPDGCGSSRACLGCGALLAVLAAQDSQQPSSGECLLSLQREGRWEAREFSVRARPLVVAGHRLVLLTLKDISAQKRRESLEHIFIHDLVNSLHGLQGWTEMLQGSGSDATAIAARILEMTDCLTEEVESQRRLLLAERNELVPDLRETTPGKLIEDLSGSLDAESLARLICLTPAPDAPTLRTDPALLNRILTNMVRNALEAMPVGGQARLWFELRSGQPTFVVQNPGYMPPEVADRVFQRSFSTKAARGRGLGTYGMKVLGETVLGGKVGFTTGWEEGTRFFIMLPGG</sequence>